<feature type="compositionally biased region" description="Polar residues" evidence="1">
    <location>
        <begin position="252"/>
        <end position="293"/>
    </location>
</feature>
<dbReference type="AlphaFoldDB" id="A0A4U0XSK2"/>
<feature type="region of interest" description="Disordered" evidence="1">
    <location>
        <begin position="250"/>
        <end position="305"/>
    </location>
</feature>
<dbReference type="STRING" id="329884.A0A4U0XSK2"/>
<dbReference type="OrthoDB" id="8191639at2759"/>
<evidence type="ECO:0000256" key="1">
    <source>
        <dbReference type="SAM" id="MobiDB-lite"/>
    </source>
</evidence>
<dbReference type="Proteomes" id="UP000309340">
    <property type="component" value="Unassembled WGS sequence"/>
</dbReference>
<dbReference type="GO" id="GO:0003676">
    <property type="term" value="F:nucleic acid binding"/>
    <property type="evidence" value="ECO:0007669"/>
    <property type="project" value="InterPro"/>
</dbReference>
<name>A0A4U0XSK2_9PEZI</name>
<reference evidence="2 3" key="1">
    <citation type="submission" date="2017-03" db="EMBL/GenBank/DDBJ databases">
        <title>Genomes of endolithic fungi from Antarctica.</title>
        <authorList>
            <person name="Coleine C."/>
            <person name="Masonjones S."/>
            <person name="Stajich J.E."/>
        </authorList>
    </citation>
    <scope>NUCLEOTIDE SEQUENCE [LARGE SCALE GENOMIC DNA]</scope>
    <source>
        <strain evidence="2 3">CCFEE 5184</strain>
    </source>
</reference>
<protein>
    <submittedName>
        <fullName evidence="2">Uncharacterized protein</fullName>
    </submittedName>
</protein>
<dbReference type="EMBL" id="NAJQ01000067">
    <property type="protein sequence ID" value="TKA80604.1"/>
    <property type="molecule type" value="Genomic_DNA"/>
</dbReference>
<sequence>MDARSRAQARVARTVDTTMGTQPEAPITPTTPVRTNTQDVPPRPCRATQTYSLYHLLFPGEPCFLDFDSQKYKPIGEPKEIHCIGRIAILNSKGEVVLEFYAACPRVGGVKKCRLRAEFSVEWEDLLYQNGAVYARKVESWVAEIVKDRPVVMGGGKHDLTAFFFEKKIWATIWASSTSIDTQVAFSDYQKDGTLGMSTLALLILGETIQTVEHSPVEDADAMRRVWYSRFSYDRDAEQAKLDAQRVRETTTARPNAQAFTKPSTNPYTKTNMRPNTSKTNGRNMQKVGNLTGSAKAKARRQKAA</sequence>
<accession>A0A4U0XSK2</accession>
<dbReference type="Gene3D" id="3.30.420.10">
    <property type="entry name" value="Ribonuclease H-like superfamily/Ribonuclease H"/>
    <property type="match status" value="1"/>
</dbReference>
<evidence type="ECO:0000313" key="3">
    <source>
        <dbReference type="Proteomes" id="UP000309340"/>
    </source>
</evidence>
<feature type="region of interest" description="Disordered" evidence="1">
    <location>
        <begin position="1"/>
        <end position="42"/>
    </location>
</feature>
<keyword evidence="3" id="KW-1185">Reference proteome</keyword>
<organism evidence="2 3">
    <name type="scientific">Friedmanniomyces simplex</name>
    <dbReference type="NCBI Taxonomy" id="329884"/>
    <lineage>
        <taxon>Eukaryota</taxon>
        <taxon>Fungi</taxon>
        <taxon>Dikarya</taxon>
        <taxon>Ascomycota</taxon>
        <taxon>Pezizomycotina</taxon>
        <taxon>Dothideomycetes</taxon>
        <taxon>Dothideomycetidae</taxon>
        <taxon>Mycosphaerellales</taxon>
        <taxon>Teratosphaeriaceae</taxon>
        <taxon>Friedmanniomyces</taxon>
    </lineage>
</organism>
<gene>
    <name evidence="2" type="ORF">B0A55_02918</name>
</gene>
<evidence type="ECO:0000313" key="2">
    <source>
        <dbReference type="EMBL" id="TKA80604.1"/>
    </source>
</evidence>
<comment type="caution">
    <text evidence="2">The sequence shown here is derived from an EMBL/GenBank/DDBJ whole genome shotgun (WGS) entry which is preliminary data.</text>
</comment>
<proteinExistence type="predicted"/>
<feature type="compositionally biased region" description="Polar residues" evidence="1">
    <location>
        <begin position="28"/>
        <end position="39"/>
    </location>
</feature>
<dbReference type="InterPro" id="IPR036397">
    <property type="entry name" value="RNaseH_sf"/>
</dbReference>